<feature type="region of interest" description="Disordered" evidence="5">
    <location>
        <begin position="368"/>
        <end position="393"/>
    </location>
</feature>
<evidence type="ECO:0000256" key="1">
    <source>
        <dbReference type="ARBA" id="ARBA00004370"/>
    </source>
</evidence>
<sequence>MTSGNIVDIRTEQNALSSSLNWLLPIAGIVAGAVLVYLGLDYLAVITTAVLCTLAPVTFFSARNEPAESDHVETQPVTNAECDVAPMQKELTSIISTCENNLSDVLSTQSSAIDTLSDSFTTLRTMVGEQNSCIAKLIHADADSDEMYASRMQQFADSTEQSLNQFLVSTDVISNGTGVILDKVNVVHETMPTVMKALGDIDDISAQTNLLALNAAIEAARAGEAGRGFAVVADEVRALSNRSTQFSDVIKKQIESMSELINELTKNVRELASQDTSYIVEAKRDIQTELDRIIAKAKNDTQTTLALETIGQQLDKALGDSIRGLQFGDINGQNIDYTKEILHTVTQAIQAGDTPEAIARQLKDYHGHVSERGRPDHNPVSSTSVDAGDIEFF</sequence>
<feature type="domain" description="Methyl-accepting transducer" evidence="7">
    <location>
        <begin position="129"/>
        <end position="313"/>
    </location>
</feature>
<evidence type="ECO:0000256" key="6">
    <source>
        <dbReference type="SAM" id="Phobius"/>
    </source>
</evidence>
<dbReference type="SMART" id="SM00283">
    <property type="entry name" value="MA"/>
    <property type="match status" value="1"/>
</dbReference>
<dbReference type="GO" id="GO:0007165">
    <property type="term" value="P:signal transduction"/>
    <property type="evidence" value="ECO:0007669"/>
    <property type="project" value="UniProtKB-KW"/>
</dbReference>
<dbReference type="GO" id="GO:0016020">
    <property type="term" value="C:membrane"/>
    <property type="evidence" value="ECO:0007669"/>
    <property type="project" value="UniProtKB-SubCell"/>
</dbReference>
<dbReference type="OrthoDB" id="369661at2"/>
<dbReference type="KEGG" id="salk:FBQ74_03385"/>
<protein>
    <submittedName>
        <fullName evidence="8">Chemotaxis protein</fullName>
    </submittedName>
</protein>
<dbReference type="Pfam" id="PF00015">
    <property type="entry name" value="MCPsignal"/>
    <property type="match status" value="1"/>
</dbReference>
<feature type="transmembrane region" description="Helical" evidence="6">
    <location>
        <begin position="20"/>
        <end position="38"/>
    </location>
</feature>
<evidence type="ECO:0000256" key="2">
    <source>
        <dbReference type="ARBA" id="ARBA00023224"/>
    </source>
</evidence>
<keyword evidence="6" id="KW-0812">Transmembrane</keyword>
<reference evidence="8 9" key="1">
    <citation type="submission" date="2019-04" db="EMBL/GenBank/DDBJ databases">
        <title>Salinimonas iocasae sp. nov., a halophilic bacterium isolated from the outer tube casing of tubeworms in Okinawa Trough.</title>
        <authorList>
            <person name="Zhang H."/>
            <person name="Wang H."/>
            <person name="Li C."/>
        </authorList>
    </citation>
    <scope>NUCLEOTIDE SEQUENCE [LARGE SCALE GENOMIC DNA]</scope>
    <source>
        <strain evidence="8 9">KX18D6</strain>
    </source>
</reference>
<dbReference type="RefSeq" id="WP_139755321.1">
    <property type="nucleotide sequence ID" value="NZ_CP039852.1"/>
</dbReference>
<dbReference type="Proteomes" id="UP000304912">
    <property type="component" value="Chromosome"/>
</dbReference>
<evidence type="ECO:0000256" key="5">
    <source>
        <dbReference type="SAM" id="MobiDB-lite"/>
    </source>
</evidence>
<organism evidence="8 9">
    <name type="scientific">Salinimonas iocasae</name>
    <dbReference type="NCBI Taxonomy" id="2572577"/>
    <lineage>
        <taxon>Bacteria</taxon>
        <taxon>Pseudomonadati</taxon>
        <taxon>Pseudomonadota</taxon>
        <taxon>Gammaproteobacteria</taxon>
        <taxon>Alteromonadales</taxon>
        <taxon>Alteromonadaceae</taxon>
        <taxon>Alteromonas/Salinimonas group</taxon>
        <taxon>Salinimonas</taxon>
    </lineage>
</organism>
<keyword evidence="2 3" id="KW-0807">Transducer</keyword>
<dbReference type="SUPFAM" id="SSF58104">
    <property type="entry name" value="Methyl-accepting chemotaxis protein (MCP) signaling domain"/>
    <property type="match status" value="1"/>
</dbReference>
<evidence type="ECO:0000313" key="9">
    <source>
        <dbReference type="Proteomes" id="UP000304912"/>
    </source>
</evidence>
<keyword evidence="6" id="KW-1133">Transmembrane helix</keyword>
<dbReference type="EMBL" id="CP039852">
    <property type="protein sequence ID" value="QCZ92568.1"/>
    <property type="molecule type" value="Genomic_DNA"/>
</dbReference>
<evidence type="ECO:0000256" key="3">
    <source>
        <dbReference type="PROSITE-ProRule" id="PRU00284"/>
    </source>
</evidence>
<feature type="compositionally biased region" description="Basic and acidic residues" evidence="5">
    <location>
        <begin position="368"/>
        <end position="377"/>
    </location>
</feature>
<dbReference type="Gene3D" id="1.10.287.950">
    <property type="entry name" value="Methyl-accepting chemotaxis protein"/>
    <property type="match status" value="1"/>
</dbReference>
<dbReference type="PANTHER" id="PTHR32089">
    <property type="entry name" value="METHYL-ACCEPTING CHEMOTAXIS PROTEIN MCPB"/>
    <property type="match status" value="1"/>
</dbReference>
<gene>
    <name evidence="8" type="ORF">FBQ74_03385</name>
</gene>
<dbReference type="AlphaFoldDB" id="A0A5B7YAS6"/>
<comment type="subcellular location">
    <subcellularLocation>
        <location evidence="1">Membrane</location>
    </subcellularLocation>
</comment>
<keyword evidence="4" id="KW-0175">Coiled coil</keyword>
<proteinExistence type="predicted"/>
<accession>A0A5B7YAS6</accession>
<keyword evidence="9" id="KW-1185">Reference proteome</keyword>
<name>A0A5B7YAS6_9ALTE</name>
<dbReference type="GO" id="GO:0006935">
    <property type="term" value="P:chemotaxis"/>
    <property type="evidence" value="ECO:0007669"/>
    <property type="project" value="UniProtKB-ARBA"/>
</dbReference>
<keyword evidence="6" id="KW-0472">Membrane</keyword>
<dbReference type="PANTHER" id="PTHR32089:SF41">
    <property type="entry name" value="METHYL-ACCEPTING CHEMOTAXIS PROTEIN"/>
    <property type="match status" value="1"/>
</dbReference>
<evidence type="ECO:0000313" key="8">
    <source>
        <dbReference type="EMBL" id="QCZ92568.1"/>
    </source>
</evidence>
<evidence type="ECO:0000259" key="7">
    <source>
        <dbReference type="PROSITE" id="PS50111"/>
    </source>
</evidence>
<dbReference type="InterPro" id="IPR004089">
    <property type="entry name" value="MCPsignal_dom"/>
</dbReference>
<evidence type="ECO:0000256" key="4">
    <source>
        <dbReference type="SAM" id="Coils"/>
    </source>
</evidence>
<feature type="coiled-coil region" evidence="4">
    <location>
        <begin position="247"/>
        <end position="274"/>
    </location>
</feature>
<dbReference type="PROSITE" id="PS50111">
    <property type="entry name" value="CHEMOTAXIS_TRANSDUC_2"/>
    <property type="match status" value="1"/>
</dbReference>